<gene>
    <name evidence="2" type="ORF">D1B31_00985</name>
</gene>
<keyword evidence="1" id="KW-0812">Transmembrane</keyword>
<dbReference type="AlphaFoldDB" id="A0A417Z009"/>
<comment type="caution">
    <text evidence="2">The sequence shown here is derived from an EMBL/GenBank/DDBJ whole genome shotgun (WGS) entry which is preliminary data.</text>
</comment>
<feature type="transmembrane region" description="Helical" evidence="1">
    <location>
        <begin position="32"/>
        <end position="48"/>
    </location>
</feature>
<feature type="transmembrane region" description="Helical" evidence="1">
    <location>
        <begin position="54"/>
        <end position="71"/>
    </location>
</feature>
<feature type="transmembrane region" description="Helical" evidence="1">
    <location>
        <begin position="6"/>
        <end position="25"/>
    </location>
</feature>
<evidence type="ECO:0000256" key="1">
    <source>
        <dbReference type="SAM" id="Phobius"/>
    </source>
</evidence>
<organism evidence="2 3">
    <name type="scientific">Neobacillus notoginsengisoli</name>
    <dbReference type="NCBI Taxonomy" id="1578198"/>
    <lineage>
        <taxon>Bacteria</taxon>
        <taxon>Bacillati</taxon>
        <taxon>Bacillota</taxon>
        <taxon>Bacilli</taxon>
        <taxon>Bacillales</taxon>
        <taxon>Bacillaceae</taxon>
        <taxon>Neobacillus</taxon>
    </lineage>
</organism>
<protein>
    <submittedName>
        <fullName evidence="2">Uncharacterized protein</fullName>
    </submittedName>
</protein>
<sequence>MDFHWIGFFFWLFVAASFLALIVGLIKLSSRLLVLSGLLMILPFLYFLGAENWMRWLVLFPLLPFALAIFAKKKD</sequence>
<reference evidence="2 3" key="1">
    <citation type="journal article" date="2017" name="Int. J. Syst. Evol. Microbiol.">
        <title>Bacillus notoginsengisoli sp. nov., a novel bacterium isolated from the rhizosphere of Panax notoginseng.</title>
        <authorList>
            <person name="Zhang M.Y."/>
            <person name="Cheng J."/>
            <person name="Cai Y."/>
            <person name="Zhang T.Y."/>
            <person name="Wu Y.Y."/>
            <person name="Manikprabhu D."/>
            <person name="Li W.J."/>
            <person name="Zhang Y.X."/>
        </authorList>
    </citation>
    <scope>NUCLEOTIDE SEQUENCE [LARGE SCALE GENOMIC DNA]</scope>
    <source>
        <strain evidence="2 3">JCM 30743</strain>
    </source>
</reference>
<accession>A0A417Z009</accession>
<proteinExistence type="predicted"/>
<keyword evidence="1" id="KW-1133">Transmembrane helix</keyword>
<dbReference type="RefSeq" id="WP_118918886.1">
    <property type="nucleotide sequence ID" value="NZ_QWEG01000001.1"/>
</dbReference>
<name>A0A417Z009_9BACI</name>
<evidence type="ECO:0000313" key="2">
    <source>
        <dbReference type="EMBL" id="RHW43278.1"/>
    </source>
</evidence>
<keyword evidence="1" id="KW-0472">Membrane</keyword>
<dbReference type="EMBL" id="QWEG01000001">
    <property type="protein sequence ID" value="RHW43278.1"/>
    <property type="molecule type" value="Genomic_DNA"/>
</dbReference>
<keyword evidence="3" id="KW-1185">Reference proteome</keyword>
<dbReference type="Proteomes" id="UP000284416">
    <property type="component" value="Unassembled WGS sequence"/>
</dbReference>
<evidence type="ECO:0000313" key="3">
    <source>
        <dbReference type="Proteomes" id="UP000284416"/>
    </source>
</evidence>